<proteinExistence type="predicted"/>
<protein>
    <submittedName>
        <fullName evidence="2">MarR family transcriptional regulator</fullName>
    </submittedName>
</protein>
<dbReference type="AlphaFoldDB" id="A0A1X0Y520"/>
<evidence type="ECO:0000313" key="3">
    <source>
        <dbReference type="Proteomes" id="UP000193040"/>
    </source>
</evidence>
<dbReference type="PROSITE" id="PS50995">
    <property type="entry name" value="HTH_MARR_2"/>
    <property type="match status" value="1"/>
</dbReference>
<dbReference type="InterPro" id="IPR039422">
    <property type="entry name" value="MarR/SlyA-like"/>
</dbReference>
<evidence type="ECO:0000313" key="2">
    <source>
        <dbReference type="EMBL" id="ORJ60172.1"/>
    </source>
</evidence>
<dbReference type="Gene3D" id="1.10.10.10">
    <property type="entry name" value="Winged helix-like DNA-binding domain superfamily/Winged helix DNA-binding domain"/>
    <property type="match status" value="1"/>
</dbReference>
<dbReference type="CDD" id="cd00090">
    <property type="entry name" value="HTH_ARSR"/>
    <property type="match status" value="1"/>
</dbReference>
<reference evidence="2 3" key="1">
    <citation type="submission" date="2017-03" db="EMBL/GenBank/DDBJ databases">
        <title>Genomic insights into Mycobacterium simiae human colonization.</title>
        <authorList>
            <person name="Steffani J.L."/>
            <person name="Brunck M.E."/>
            <person name="Cruz E."/>
            <person name="Montiel R."/>
            <person name="Barona F."/>
        </authorList>
    </citation>
    <scope>NUCLEOTIDE SEQUENCE [LARGE SCALE GENOMIC DNA]</scope>
    <source>
        <strain evidence="2 3">MsiGto</strain>
    </source>
</reference>
<feature type="domain" description="HTH marR-type" evidence="1">
    <location>
        <begin position="10"/>
        <end position="146"/>
    </location>
</feature>
<evidence type="ECO:0000259" key="1">
    <source>
        <dbReference type="PROSITE" id="PS50995"/>
    </source>
</evidence>
<name>A0A1X0Y520_MYCSI</name>
<dbReference type="SUPFAM" id="SSF46785">
    <property type="entry name" value="Winged helix' DNA-binding domain"/>
    <property type="match status" value="1"/>
</dbReference>
<sequence>MASAVKKSRVNLITVLLDSIARRYSTAAVLFHHAVAEHLGLGPTDTKCLDLLRERPAMTGSELAAVTGLTTGAVTGVVARLENAGYVRREPHPLDRRKQILHPVEARVQQVHDVFEPLRGDLGTLLAEFDAHQLEAIARFLAEGTHITFKHAALLRAHPFIADGHSATPV</sequence>
<dbReference type="SMART" id="SM00347">
    <property type="entry name" value="HTH_MARR"/>
    <property type="match status" value="1"/>
</dbReference>
<organism evidence="2 3">
    <name type="scientific">Mycobacterium simiae</name>
    <name type="common">Mycobacterium habana</name>
    <dbReference type="NCBI Taxonomy" id="1784"/>
    <lineage>
        <taxon>Bacteria</taxon>
        <taxon>Bacillati</taxon>
        <taxon>Actinomycetota</taxon>
        <taxon>Actinomycetes</taxon>
        <taxon>Mycobacteriales</taxon>
        <taxon>Mycobacteriaceae</taxon>
        <taxon>Mycobacterium</taxon>
        <taxon>Mycobacterium simiae complex</taxon>
    </lineage>
</organism>
<dbReference type="Proteomes" id="UP000193040">
    <property type="component" value="Unassembled WGS sequence"/>
</dbReference>
<dbReference type="EMBL" id="MZZM01000018">
    <property type="protein sequence ID" value="ORJ60172.1"/>
    <property type="molecule type" value="Genomic_DNA"/>
</dbReference>
<dbReference type="InterPro" id="IPR011991">
    <property type="entry name" value="ArsR-like_HTH"/>
</dbReference>
<keyword evidence="3" id="KW-1185">Reference proteome</keyword>
<dbReference type="PANTHER" id="PTHR33164">
    <property type="entry name" value="TRANSCRIPTIONAL REGULATOR, MARR FAMILY"/>
    <property type="match status" value="1"/>
</dbReference>
<gene>
    <name evidence="2" type="ORF">B5M45_14935</name>
</gene>
<dbReference type="InterPro" id="IPR000835">
    <property type="entry name" value="HTH_MarR-typ"/>
</dbReference>
<accession>A0A1X0Y520</accession>
<dbReference type="GO" id="GO:0006950">
    <property type="term" value="P:response to stress"/>
    <property type="evidence" value="ECO:0007669"/>
    <property type="project" value="TreeGrafter"/>
</dbReference>
<dbReference type="GO" id="GO:0003700">
    <property type="term" value="F:DNA-binding transcription factor activity"/>
    <property type="evidence" value="ECO:0007669"/>
    <property type="project" value="InterPro"/>
</dbReference>
<dbReference type="InterPro" id="IPR036390">
    <property type="entry name" value="WH_DNA-bd_sf"/>
</dbReference>
<comment type="caution">
    <text evidence="2">The sequence shown here is derived from an EMBL/GenBank/DDBJ whole genome shotgun (WGS) entry which is preliminary data.</text>
</comment>
<dbReference type="PANTHER" id="PTHR33164:SF106">
    <property type="entry name" value="TRANSCRIPTIONAL REGULATORY PROTEIN"/>
    <property type="match status" value="1"/>
</dbReference>
<dbReference type="Pfam" id="PF01047">
    <property type="entry name" value="MarR"/>
    <property type="match status" value="1"/>
</dbReference>
<dbReference type="InterPro" id="IPR036388">
    <property type="entry name" value="WH-like_DNA-bd_sf"/>
</dbReference>
<dbReference type="RefSeq" id="WP_082811437.1">
    <property type="nucleotide sequence ID" value="NZ_JASWDE010000004.1"/>
</dbReference>